<dbReference type="RefSeq" id="WP_012375638.1">
    <property type="nucleotide sequence ID" value="NC_010571.1"/>
</dbReference>
<evidence type="ECO:0000313" key="9">
    <source>
        <dbReference type="Proteomes" id="UP000007013"/>
    </source>
</evidence>
<evidence type="ECO:0000313" key="8">
    <source>
        <dbReference type="EMBL" id="ACB76103.1"/>
    </source>
</evidence>
<proteinExistence type="predicted"/>
<name>B1ZX51_OPITP</name>
<accession>B1ZX51</accession>
<dbReference type="InterPro" id="IPR007816">
    <property type="entry name" value="ResB-like_domain"/>
</dbReference>
<dbReference type="eggNOG" id="COG1333">
    <property type="taxonomic scope" value="Bacteria"/>
</dbReference>
<evidence type="ECO:0000256" key="4">
    <source>
        <dbReference type="ARBA" id="ARBA00022989"/>
    </source>
</evidence>
<feature type="domain" description="ResB-like" evidence="7">
    <location>
        <begin position="247"/>
        <end position="336"/>
    </location>
</feature>
<dbReference type="Proteomes" id="UP000007013">
    <property type="component" value="Chromosome"/>
</dbReference>
<sequence>MNDTTRQFRDFFVSLRLTVVLLILSLVLVFAATLDQVNLGIWAVQEKYFRSFFVLWRVGDIPVPVFPGGYLVGGLLLINLIAAHVYRFKFTWRKSGIFLTHLGLILLLVGELLTGLWQEDYTMRLAEGETKSYSESFRENELVLIETTDPKIDDVVAIPESLVAAGREIQHPKLPFRVVPRTYYPNAVLHVRGPAGGSSPSPATLGVGPRVIATPVPVTYKQDEVNSPAAFIEFIGANGSLGTFLVSTQLPTSQTFELGGRTWRLGLRSKRAYKPFALTLKEVRHDVYLGTDIPKNFSSRIQLTTPDGQENREVLIYMNNPLRFGGLTFYQYQMDSANATSVLQVVRNPSWLIPYIACTMMAVGLVAQFLLHLTGFITRRRERRVSVTPGATA</sequence>
<dbReference type="GO" id="GO:0017004">
    <property type="term" value="P:cytochrome complex assembly"/>
    <property type="evidence" value="ECO:0007669"/>
    <property type="project" value="UniProtKB-KW"/>
</dbReference>
<keyword evidence="3" id="KW-0201">Cytochrome c-type biogenesis</keyword>
<dbReference type="HOGENOM" id="CLU_703661_0_0_0"/>
<comment type="subcellular location">
    <subcellularLocation>
        <location evidence="1">Membrane</location>
        <topology evidence="1">Multi-pass membrane protein</topology>
    </subcellularLocation>
</comment>
<dbReference type="GO" id="GO:0016020">
    <property type="term" value="C:membrane"/>
    <property type="evidence" value="ECO:0007669"/>
    <property type="project" value="UniProtKB-SubCell"/>
</dbReference>
<evidence type="ECO:0000259" key="7">
    <source>
        <dbReference type="Pfam" id="PF05140"/>
    </source>
</evidence>
<dbReference type="EMBL" id="CP001032">
    <property type="protein sequence ID" value="ACB76103.1"/>
    <property type="molecule type" value="Genomic_DNA"/>
</dbReference>
<dbReference type="KEGG" id="ote:Oter_2822"/>
<dbReference type="OrthoDB" id="9770923at2"/>
<dbReference type="Pfam" id="PF05140">
    <property type="entry name" value="ResB"/>
    <property type="match status" value="1"/>
</dbReference>
<dbReference type="STRING" id="452637.Oter_2822"/>
<evidence type="ECO:0000256" key="3">
    <source>
        <dbReference type="ARBA" id="ARBA00022748"/>
    </source>
</evidence>
<dbReference type="InterPro" id="IPR023494">
    <property type="entry name" value="Cyt_c_bgen_Ccs1/CcsB/ResB"/>
</dbReference>
<keyword evidence="4 6" id="KW-1133">Transmembrane helix</keyword>
<gene>
    <name evidence="8" type="ordered locus">Oter_2822</name>
</gene>
<organism evidence="8 9">
    <name type="scientific">Opitutus terrae (strain DSM 11246 / JCM 15787 / PB90-1)</name>
    <dbReference type="NCBI Taxonomy" id="452637"/>
    <lineage>
        <taxon>Bacteria</taxon>
        <taxon>Pseudomonadati</taxon>
        <taxon>Verrucomicrobiota</taxon>
        <taxon>Opitutia</taxon>
        <taxon>Opitutales</taxon>
        <taxon>Opitutaceae</taxon>
        <taxon>Opitutus</taxon>
    </lineage>
</organism>
<keyword evidence="2 6" id="KW-0812">Transmembrane</keyword>
<evidence type="ECO:0000256" key="5">
    <source>
        <dbReference type="ARBA" id="ARBA00023136"/>
    </source>
</evidence>
<feature type="transmembrane region" description="Helical" evidence="6">
    <location>
        <begin position="98"/>
        <end position="117"/>
    </location>
</feature>
<keyword evidence="5 6" id="KW-0472">Membrane</keyword>
<keyword evidence="9" id="KW-1185">Reference proteome</keyword>
<feature type="transmembrane region" description="Helical" evidence="6">
    <location>
        <begin position="351"/>
        <end position="374"/>
    </location>
</feature>
<feature type="transmembrane region" description="Helical" evidence="6">
    <location>
        <begin position="65"/>
        <end position="86"/>
    </location>
</feature>
<evidence type="ECO:0000256" key="6">
    <source>
        <dbReference type="SAM" id="Phobius"/>
    </source>
</evidence>
<protein>
    <recommendedName>
        <fullName evidence="7">ResB-like domain-containing protein</fullName>
    </recommendedName>
</protein>
<evidence type="ECO:0000256" key="1">
    <source>
        <dbReference type="ARBA" id="ARBA00004141"/>
    </source>
</evidence>
<dbReference type="PANTHER" id="PTHR31566">
    <property type="entry name" value="CYTOCHROME C BIOGENESIS PROTEIN CCS1, CHLOROPLASTIC"/>
    <property type="match status" value="1"/>
</dbReference>
<feature type="transmembrane region" description="Helical" evidence="6">
    <location>
        <begin position="12"/>
        <end position="34"/>
    </location>
</feature>
<reference evidence="8 9" key="1">
    <citation type="journal article" date="2011" name="J. Bacteriol.">
        <title>Genome sequence of the verrucomicrobium Opitutus terrae PB90-1, an abundant inhabitant of rice paddy soil ecosystems.</title>
        <authorList>
            <person name="van Passel M.W."/>
            <person name="Kant R."/>
            <person name="Palva A."/>
            <person name="Copeland A."/>
            <person name="Lucas S."/>
            <person name="Lapidus A."/>
            <person name="Glavina del Rio T."/>
            <person name="Pitluck S."/>
            <person name="Goltsman E."/>
            <person name="Clum A."/>
            <person name="Sun H."/>
            <person name="Schmutz J."/>
            <person name="Larimer F.W."/>
            <person name="Land M.L."/>
            <person name="Hauser L."/>
            <person name="Kyrpides N."/>
            <person name="Mikhailova N."/>
            <person name="Richardson P.P."/>
            <person name="Janssen P.H."/>
            <person name="de Vos W.M."/>
            <person name="Smidt H."/>
        </authorList>
    </citation>
    <scope>NUCLEOTIDE SEQUENCE [LARGE SCALE GENOMIC DNA]</scope>
    <source>
        <strain evidence="9">DSM 11246 / JCM 15787 / PB90-1</strain>
    </source>
</reference>
<evidence type="ECO:0000256" key="2">
    <source>
        <dbReference type="ARBA" id="ARBA00022692"/>
    </source>
</evidence>
<dbReference type="AlphaFoldDB" id="B1ZX51"/>